<accession>A0ABV4UHS7</accession>
<keyword evidence="2" id="KW-1185">Reference proteome</keyword>
<dbReference type="Proteomes" id="UP001574673">
    <property type="component" value="Unassembled WGS sequence"/>
</dbReference>
<organism evidence="1 2">
    <name type="scientific">Dentiradicibacter hellwigii</name>
    <dbReference type="NCBI Taxonomy" id="3149053"/>
    <lineage>
        <taxon>Bacteria</taxon>
        <taxon>Pseudomonadati</taxon>
        <taxon>Pseudomonadota</taxon>
        <taxon>Betaproteobacteria</taxon>
        <taxon>Rhodocyclales</taxon>
        <taxon>Rhodocyclaceae</taxon>
        <taxon>Dentiradicibacter</taxon>
    </lineage>
</organism>
<protein>
    <submittedName>
        <fullName evidence="1">Alpha/beta hydrolase</fullName>
    </submittedName>
</protein>
<comment type="caution">
    <text evidence="1">The sequence shown here is derived from an EMBL/GenBank/DDBJ whole genome shotgun (WGS) entry which is preliminary data.</text>
</comment>
<reference evidence="2" key="1">
    <citation type="submission" date="2024-06" db="EMBL/GenBank/DDBJ databases">
        <title>Radixoralia hellwigii gen. nov., sp nov., isolated from a root canal in the human oral cavity.</title>
        <authorList>
            <person name="Bartsch S."/>
            <person name="Wittmer A."/>
            <person name="Schulz A.-K."/>
            <person name="Neumann-Schaal M."/>
            <person name="Wolf J."/>
            <person name="Gronow S."/>
            <person name="Tennert C."/>
            <person name="Haecker G."/>
            <person name="Cieplik F."/>
            <person name="Al-Ahmad A."/>
        </authorList>
    </citation>
    <scope>NUCLEOTIDE SEQUENCE [LARGE SCALE GENOMIC DNA]</scope>
    <source>
        <strain evidence="2">Wk13</strain>
    </source>
</reference>
<dbReference type="GO" id="GO:0016787">
    <property type="term" value="F:hydrolase activity"/>
    <property type="evidence" value="ECO:0007669"/>
    <property type="project" value="UniProtKB-KW"/>
</dbReference>
<evidence type="ECO:0000313" key="2">
    <source>
        <dbReference type="Proteomes" id="UP001574673"/>
    </source>
</evidence>
<dbReference type="RefSeq" id="WP_418891626.1">
    <property type="nucleotide sequence ID" value="NZ_JBEUWX010000002.1"/>
</dbReference>
<keyword evidence="1" id="KW-0378">Hydrolase</keyword>
<gene>
    <name evidence="1" type="ORF">ABCS64_09680</name>
</gene>
<evidence type="ECO:0000313" key="1">
    <source>
        <dbReference type="EMBL" id="MFA9950580.1"/>
    </source>
</evidence>
<name>A0ABV4UHS7_9RHOO</name>
<proteinExistence type="predicted"/>
<dbReference type="InterPro" id="IPR029058">
    <property type="entry name" value="AB_hydrolase_fold"/>
</dbReference>
<dbReference type="SUPFAM" id="SSF53474">
    <property type="entry name" value="alpha/beta-Hydrolases"/>
    <property type="match status" value="1"/>
</dbReference>
<dbReference type="EMBL" id="JBEUWX010000002">
    <property type="protein sequence ID" value="MFA9950580.1"/>
    <property type="molecule type" value="Genomic_DNA"/>
</dbReference>
<sequence length="253" mass="29016">MRGDKKCAEGNRVQAGAAQPLRCRPPPARIAAATAVKLSRKKDGTSKTVQVMRMKNAVIYIHGQGGNAKEAEHYKKFFSDEYDIIGFDYKSEFPWDAKEEFSKFFVSIAPRYNKIFLIANSIGAYYAMLSLADSPIEKAMFISPIVDMEKLILNMLARSNVTEEELHKEKVIETSFGESLSWEYLSYVRNHPIIWHIPTHILYAEKDTMTSLETITDFANKIGANLTVMKNGEHWFHTEEQMISLDNWFKEFI</sequence>
<dbReference type="Gene3D" id="3.40.50.1820">
    <property type="entry name" value="alpha/beta hydrolase"/>
    <property type="match status" value="1"/>
</dbReference>